<proteinExistence type="predicted"/>
<protein>
    <submittedName>
        <fullName evidence="1">Uncharacterized protein</fullName>
    </submittedName>
</protein>
<dbReference type="EMBL" id="LR131281">
    <property type="protein sequence ID" value="VDS02574.1"/>
    <property type="molecule type" value="Genomic_DNA"/>
</dbReference>
<evidence type="ECO:0000313" key="1">
    <source>
        <dbReference type="EMBL" id="VDS02574.1"/>
    </source>
</evidence>
<name>A0A447I5F7_9ZZZZ</name>
<reference evidence="1" key="1">
    <citation type="submission" date="2018-12" db="EMBL/GenBank/DDBJ databases">
        <authorList>
            <person name="Laville E."/>
        </authorList>
    </citation>
    <scope>NUCLEOTIDE SEQUENCE</scope>
</reference>
<organism evidence="1">
    <name type="scientific">uncultured organism</name>
    <dbReference type="NCBI Taxonomy" id="155900"/>
    <lineage>
        <taxon>unclassified sequences</taxon>
        <taxon>environmental samples</taxon>
    </lineage>
</organism>
<dbReference type="AlphaFoldDB" id="A0A447I5F7"/>
<accession>A0A447I5F7</accession>
<sequence>MWRIEKEDDERENLRAFFLRHPLLSLLIDYNQISCIPS</sequence>